<organism evidence="2">
    <name type="scientific">Brassica cretica</name>
    <name type="common">Mustard</name>
    <dbReference type="NCBI Taxonomy" id="69181"/>
    <lineage>
        <taxon>Eukaryota</taxon>
        <taxon>Viridiplantae</taxon>
        <taxon>Streptophyta</taxon>
        <taxon>Embryophyta</taxon>
        <taxon>Tracheophyta</taxon>
        <taxon>Spermatophyta</taxon>
        <taxon>Magnoliopsida</taxon>
        <taxon>eudicotyledons</taxon>
        <taxon>Gunneridae</taxon>
        <taxon>Pentapetalae</taxon>
        <taxon>rosids</taxon>
        <taxon>malvids</taxon>
        <taxon>Brassicales</taxon>
        <taxon>Brassicaceae</taxon>
        <taxon>Brassiceae</taxon>
        <taxon>Brassica</taxon>
    </lineage>
</organism>
<comment type="caution">
    <text evidence="2">The sequence shown here is derived from an EMBL/GenBank/DDBJ whole genome shotgun (WGS) entry which is preliminary data.</text>
</comment>
<reference evidence="2" key="1">
    <citation type="submission" date="2019-12" db="EMBL/GenBank/DDBJ databases">
        <title>Genome sequencing and annotation of Brassica cretica.</title>
        <authorList>
            <person name="Studholme D.J."/>
            <person name="Sarris P.F."/>
        </authorList>
    </citation>
    <scope>NUCLEOTIDE SEQUENCE</scope>
    <source>
        <strain evidence="2">PFS-102/07</strain>
        <tissue evidence="2">Leaf</tissue>
    </source>
</reference>
<gene>
    <name evidence="2" type="ORF">F2Q70_00029118</name>
</gene>
<name>A0A8S9FE72_BRACR</name>
<feature type="region of interest" description="Disordered" evidence="1">
    <location>
        <begin position="122"/>
        <end position="164"/>
    </location>
</feature>
<protein>
    <submittedName>
        <fullName evidence="2">Uncharacterized protein</fullName>
    </submittedName>
</protein>
<feature type="region of interest" description="Disordered" evidence="1">
    <location>
        <begin position="185"/>
        <end position="295"/>
    </location>
</feature>
<dbReference type="EMBL" id="QGKY02002305">
    <property type="protein sequence ID" value="KAF2531099.1"/>
    <property type="molecule type" value="Genomic_DNA"/>
</dbReference>
<evidence type="ECO:0000313" key="2">
    <source>
        <dbReference type="EMBL" id="KAF2531099.1"/>
    </source>
</evidence>
<accession>A0A8S9FE72</accession>
<feature type="compositionally biased region" description="Basic and acidic residues" evidence="1">
    <location>
        <begin position="126"/>
        <end position="158"/>
    </location>
</feature>
<feature type="compositionally biased region" description="Basic and acidic residues" evidence="1">
    <location>
        <begin position="226"/>
        <end position="235"/>
    </location>
</feature>
<sequence>MSSEASSTLCFHFSSNNAVDVNERKQSKQPSTWSNHSASCPFVAMYCTLTKPSNNLIEKEFEEQANNLTVGGIPKELLCLSPLHLPSPFLIENVLATIDPYGSNANLINAGTAAILKTPMSSQGDHAIERSNDPTERNLEELSVREQGDVSGVERTEDASGLTIAPIVPDPASVAFNLVVNEEPSTPTLGASDATLTLPLGEDGAGSNPVDLLELSDSSAEEDDGEKSGGEKSDEQVPDSNPQGTKGNFGESSAKEQGNVDEVENPSGPMIDGTGSASDQLGAQVVGEDFDHAED</sequence>
<proteinExistence type="predicted"/>
<evidence type="ECO:0000256" key="1">
    <source>
        <dbReference type="SAM" id="MobiDB-lite"/>
    </source>
</evidence>
<dbReference type="AlphaFoldDB" id="A0A8S9FE72"/>